<dbReference type="RefSeq" id="WP_004608960.1">
    <property type="nucleotide sequence ID" value="NZ_CABKNM010000011.1"/>
</dbReference>
<dbReference type="AlphaFoldDB" id="A0A1Y4QCR8"/>
<sequence length="71" mass="7875">MKAVLEVQYQGQNVNATDIEKMVKEELKASGVKISTIDTLNIYYTPETSSVYYVATTKDGNTVNNTEPLTL</sequence>
<evidence type="ECO:0000313" key="4">
    <source>
        <dbReference type="Proteomes" id="UP000261087"/>
    </source>
</evidence>
<dbReference type="EMBL" id="QSVF01000001">
    <property type="protein sequence ID" value="RGO14102.1"/>
    <property type="molecule type" value="Genomic_DNA"/>
</dbReference>
<comment type="caution">
    <text evidence="1">The sequence shown here is derived from an EMBL/GenBank/DDBJ whole genome shotgun (WGS) entry which is preliminary data.</text>
</comment>
<reference evidence="3" key="1">
    <citation type="submission" date="2017-04" db="EMBL/GenBank/DDBJ databases">
        <title>Function of individual gut microbiota members based on whole genome sequencing of pure cultures obtained from chicken caecum.</title>
        <authorList>
            <person name="Medvecky M."/>
            <person name="Cejkova D."/>
            <person name="Polansky O."/>
            <person name="Karasova D."/>
            <person name="Kubasova T."/>
            <person name="Cizek A."/>
            <person name="Rychlik I."/>
        </authorList>
    </citation>
    <scope>NUCLEOTIDE SEQUENCE [LARGE SCALE GENOMIC DNA]</scope>
    <source>
        <strain evidence="3">An149</strain>
    </source>
</reference>
<dbReference type="Proteomes" id="UP000261087">
    <property type="component" value="Unassembled WGS sequence"/>
</dbReference>
<proteinExistence type="predicted"/>
<protein>
    <submittedName>
        <fullName evidence="1">Uncharacterized protein</fullName>
    </submittedName>
</protein>
<dbReference type="EMBL" id="NFLB01000011">
    <property type="protein sequence ID" value="OUQ04507.1"/>
    <property type="molecule type" value="Genomic_DNA"/>
</dbReference>
<evidence type="ECO:0000313" key="1">
    <source>
        <dbReference type="EMBL" id="OUQ04507.1"/>
    </source>
</evidence>
<name>A0A1Y4QCR8_9FIRM</name>
<gene>
    <name evidence="1" type="ORF">B5E91_10165</name>
    <name evidence="2" type="ORF">DXB31_00430</name>
</gene>
<accession>A0A1Y4QCR8</accession>
<dbReference type="InterPro" id="IPR046313">
    <property type="entry name" value="DUF6465"/>
</dbReference>
<reference evidence="2 4" key="3">
    <citation type="submission" date="2018-08" db="EMBL/GenBank/DDBJ databases">
        <title>A genome reference for cultivated species of the human gut microbiota.</title>
        <authorList>
            <person name="Zou Y."/>
            <person name="Xue W."/>
            <person name="Luo G."/>
        </authorList>
    </citation>
    <scope>NUCLEOTIDE SEQUENCE [LARGE SCALE GENOMIC DNA]</scope>
    <source>
        <strain evidence="2 4">OM02-6</strain>
    </source>
</reference>
<dbReference type="Proteomes" id="UP000196258">
    <property type="component" value="Unassembled WGS sequence"/>
</dbReference>
<reference evidence="1" key="2">
    <citation type="journal article" date="2018" name="BMC Genomics">
        <title>Whole genome sequencing and function prediction of 133 gut anaerobes isolated from chicken caecum in pure cultures.</title>
        <authorList>
            <person name="Medvecky M."/>
            <person name="Cejkova D."/>
            <person name="Polansky O."/>
            <person name="Karasova D."/>
            <person name="Kubasova T."/>
            <person name="Cizek A."/>
            <person name="Rychlik I."/>
        </authorList>
    </citation>
    <scope>NUCLEOTIDE SEQUENCE</scope>
    <source>
        <strain evidence="1">An149</strain>
    </source>
</reference>
<organism evidence="1 3">
    <name type="scientific">Thomasclavelia spiroformis</name>
    <dbReference type="NCBI Taxonomy" id="29348"/>
    <lineage>
        <taxon>Bacteria</taxon>
        <taxon>Bacillati</taxon>
        <taxon>Bacillota</taxon>
        <taxon>Erysipelotrichia</taxon>
        <taxon>Erysipelotrichales</taxon>
        <taxon>Coprobacillaceae</taxon>
        <taxon>Thomasclavelia</taxon>
    </lineage>
</organism>
<dbReference type="Pfam" id="PF20069">
    <property type="entry name" value="DUF6465"/>
    <property type="match status" value="1"/>
</dbReference>
<evidence type="ECO:0000313" key="2">
    <source>
        <dbReference type="EMBL" id="RGO14102.1"/>
    </source>
</evidence>
<evidence type="ECO:0000313" key="3">
    <source>
        <dbReference type="Proteomes" id="UP000196258"/>
    </source>
</evidence>
<dbReference type="GeneID" id="94018049"/>